<dbReference type="RefSeq" id="WP_232593720.1">
    <property type="nucleotide sequence ID" value="NZ_BSPD01000017.1"/>
</dbReference>
<dbReference type="Proteomes" id="UP001156870">
    <property type="component" value="Unassembled WGS sequence"/>
</dbReference>
<dbReference type="Gene3D" id="3.40.50.1820">
    <property type="entry name" value="alpha/beta hydrolase"/>
    <property type="match status" value="1"/>
</dbReference>
<dbReference type="SUPFAM" id="SSF53474">
    <property type="entry name" value="alpha/beta-Hydrolases"/>
    <property type="match status" value="1"/>
</dbReference>
<dbReference type="AlphaFoldDB" id="A0AA37T1X3"/>
<comment type="caution">
    <text evidence="1">The sequence shown here is derived from an EMBL/GenBank/DDBJ whole genome shotgun (WGS) entry which is preliminary data.</text>
</comment>
<name>A0AA37T1X3_9GAMM</name>
<gene>
    <name evidence="1" type="ORF">GCM10007877_04420</name>
</gene>
<dbReference type="InterPro" id="IPR029058">
    <property type="entry name" value="AB_hydrolase_fold"/>
</dbReference>
<reference evidence="1 2" key="1">
    <citation type="journal article" date="2014" name="Int. J. Syst. Evol. Microbiol.">
        <title>Complete genome sequence of Corynebacterium casei LMG S-19264T (=DSM 44701T), isolated from a smear-ripened cheese.</title>
        <authorList>
            <consortium name="US DOE Joint Genome Institute (JGI-PGF)"/>
            <person name="Walter F."/>
            <person name="Albersmeier A."/>
            <person name="Kalinowski J."/>
            <person name="Ruckert C."/>
        </authorList>
    </citation>
    <scope>NUCLEOTIDE SEQUENCE [LARGE SCALE GENOMIC DNA]</scope>
    <source>
        <strain evidence="1 2">NBRC 110095</strain>
    </source>
</reference>
<keyword evidence="2" id="KW-1185">Reference proteome</keyword>
<evidence type="ECO:0000313" key="2">
    <source>
        <dbReference type="Proteomes" id="UP001156870"/>
    </source>
</evidence>
<evidence type="ECO:0000313" key="1">
    <source>
        <dbReference type="EMBL" id="GLS24728.1"/>
    </source>
</evidence>
<sequence length="285" mass="31474">MPFILSVSRQRVLSILIAFFLFYTPFSLAEYTDISAENGAIRLHYSNEVASSCDVIVLGVGTAMGADAYDRLSSALNGYGYLVAILDHNPGNIVKTDSERYLALASELKSTAQTWLNGTGCESVDHWVMGGHSAGGQAAQNAIAQNRWLADAIFSVDPYDASVTEEVFIPALYWGFSFTSCFVTREDAAEEAYRRSNDKRAFFQVQEQFSWGPCGYAPEYFHCSFCDNGCPGCTNCRRTPAHFFDDVAASVNKFINAAFYSDWSKAALTINAETPIELYVDQEMP</sequence>
<dbReference type="EMBL" id="BSPD01000017">
    <property type="protein sequence ID" value="GLS24728.1"/>
    <property type="molecule type" value="Genomic_DNA"/>
</dbReference>
<proteinExistence type="predicted"/>
<evidence type="ECO:0008006" key="3">
    <source>
        <dbReference type="Google" id="ProtNLM"/>
    </source>
</evidence>
<accession>A0AA37T1X3</accession>
<protein>
    <recommendedName>
        <fullName evidence="3">Alpha/beta hydrolase</fullName>
    </recommendedName>
</protein>
<organism evidence="1 2">
    <name type="scientific">Marinibactrum halimedae</name>
    <dbReference type="NCBI Taxonomy" id="1444977"/>
    <lineage>
        <taxon>Bacteria</taxon>
        <taxon>Pseudomonadati</taxon>
        <taxon>Pseudomonadota</taxon>
        <taxon>Gammaproteobacteria</taxon>
        <taxon>Cellvibrionales</taxon>
        <taxon>Cellvibrionaceae</taxon>
        <taxon>Marinibactrum</taxon>
    </lineage>
</organism>